<comment type="similarity">
    <text evidence="5 16">Belongs to the 5'-nucleotidase family.</text>
</comment>
<gene>
    <name evidence="19" type="ORF">B9G39_10545</name>
</gene>
<dbReference type="PRINTS" id="PR01607">
    <property type="entry name" value="APYRASEFAMLY"/>
</dbReference>
<dbReference type="InterPro" id="IPR006294">
    <property type="entry name" value="Cyc_nuc_PDE_nucleotidase"/>
</dbReference>
<dbReference type="Gene3D" id="3.90.780.10">
    <property type="entry name" value="5'-Nucleotidase, C-terminal domain"/>
    <property type="match status" value="1"/>
</dbReference>
<evidence type="ECO:0000256" key="10">
    <source>
        <dbReference type="ARBA" id="ARBA00022729"/>
    </source>
</evidence>
<dbReference type="Gene3D" id="3.60.21.10">
    <property type="match status" value="1"/>
</dbReference>
<dbReference type="GO" id="GO:0008663">
    <property type="term" value="F:2',3'-cyclic-nucleotide 2'-phosphodiesterase activity"/>
    <property type="evidence" value="ECO:0007669"/>
    <property type="project" value="UniProtKB-EC"/>
</dbReference>
<comment type="function">
    <text evidence="15">This bifunctional enzyme catalyzes two consecutive reactions during ribonucleic acid degradation. Converts a 2',3'-cyclic nucleotide to a 3'-nucleotide and then the 3'-nucleotide to the corresponding nucleoside and phosphate.</text>
</comment>
<dbReference type="PROSITE" id="PS00786">
    <property type="entry name" value="5_NUCLEOTIDASE_2"/>
    <property type="match status" value="1"/>
</dbReference>
<keyword evidence="14" id="KW-0511">Multifunctional enzyme</keyword>
<keyword evidence="11 16" id="KW-0547">Nucleotide-binding</keyword>
<dbReference type="GO" id="GO:0046872">
    <property type="term" value="F:metal ion binding"/>
    <property type="evidence" value="ECO:0007669"/>
    <property type="project" value="UniProtKB-KW"/>
</dbReference>
<evidence type="ECO:0000256" key="13">
    <source>
        <dbReference type="ARBA" id="ARBA00022801"/>
    </source>
</evidence>
<evidence type="ECO:0000256" key="4">
    <source>
        <dbReference type="ARBA" id="ARBA00004418"/>
    </source>
</evidence>
<dbReference type="SUPFAM" id="SSF55816">
    <property type="entry name" value="5'-nucleotidase (syn. UDP-sugar hydrolase), C-terminal domain"/>
    <property type="match status" value="1"/>
</dbReference>
<evidence type="ECO:0000256" key="6">
    <source>
        <dbReference type="ARBA" id="ARBA00012364"/>
    </source>
</evidence>
<protein>
    <recommendedName>
        <fullName evidence="8">2',3'-cyclic-nucleotide 2'-phosphodiesterase/3'-nucleotidase</fullName>
        <ecNumber evidence="7">3.1.3.6</ecNumber>
        <ecNumber evidence="6">3.1.4.16</ecNumber>
    </recommendedName>
</protein>
<evidence type="ECO:0000313" key="19">
    <source>
        <dbReference type="EMBL" id="RDH43846.1"/>
    </source>
</evidence>
<dbReference type="InterPro" id="IPR041827">
    <property type="entry name" value="CpdB_N"/>
</dbReference>
<feature type="domain" description="Calcineurin-like phosphoesterase" evidence="17">
    <location>
        <begin position="31"/>
        <end position="271"/>
    </location>
</feature>
<evidence type="ECO:0000256" key="15">
    <source>
        <dbReference type="ARBA" id="ARBA00056111"/>
    </source>
</evidence>
<keyword evidence="9" id="KW-0479">Metal-binding</keyword>
<dbReference type="FunFam" id="3.60.21.10:FF:000037">
    <property type="entry name" value="Bifunctional 2',3'-cyclic-nucleotide 2'-phosphodiesterase/3'-nucleotidase"/>
    <property type="match status" value="1"/>
</dbReference>
<comment type="catalytic activity">
    <reaction evidence="1">
        <text>a ribonucleoside 3'-phosphate + H2O = a ribonucleoside + phosphate</text>
        <dbReference type="Rhea" id="RHEA:10144"/>
        <dbReference type="ChEBI" id="CHEBI:13197"/>
        <dbReference type="ChEBI" id="CHEBI:15377"/>
        <dbReference type="ChEBI" id="CHEBI:18254"/>
        <dbReference type="ChEBI" id="CHEBI:43474"/>
        <dbReference type="EC" id="3.1.3.6"/>
    </reaction>
</comment>
<evidence type="ECO:0000259" key="17">
    <source>
        <dbReference type="Pfam" id="PF00149"/>
    </source>
</evidence>
<accession>A0A4P9VLW5</accession>
<dbReference type="PANTHER" id="PTHR11575">
    <property type="entry name" value="5'-NUCLEOTIDASE-RELATED"/>
    <property type="match status" value="1"/>
</dbReference>
<evidence type="ECO:0000256" key="9">
    <source>
        <dbReference type="ARBA" id="ARBA00022723"/>
    </source>
</evidence>
<dbReference type="InterPro" id="IPR036907">
    <property type="entry name" value="5'-Nucleotdase_C_sf"/>
</dbReference>
<comment type="caution">
    <text evidence="19">The sequence shown here is derived from an EMBL/GenBank/DDBJ whole genome shotgun (WGS) entry which is preliminary data.</text>
</comment>
<dbReference type="EC" id="3.1.3.6" evidence="7"/>
<evidence type="ECO:0000256" key="3">
    <source>
        <dbReference type="ARBA" id="ARBA00001968"/>
    </source>
</evidence>
<evidence type="ECO:0000256" key="11">
    <source>
        <dbReference type="ARBA" id="ARBA00022741"/>
    </source>
</evidence>
<name>A0A4P9VLW5_9GAMM</name>
<dbReference type="GO" id="GO:0008254">
    <property type="term" value="F:3'-nucleotidase activity"/>
    <property type="evidence" value="ECO:0007669"/>
    <property type="project" value="UniProtKB-EC"/>
</dbReference>
<keyword evidence="10" id="KW-0732">Signal</keyword>
<keyword evidence="20" id="KW-1185">Reference proteome</keyword>
<organism evidence="19 20">
    <name type="scientific">Zooshikella ganghwensis</name>
    <dbReference type="NCBI Taxonomy" id="202772"/>
    <lineage>
        <taxon>Bacteria</taxon>
        <taxon>Pseudomonadati</taxon>
        <taxon>Pseudomonadota</taxon>
        <taxon>Gammaproteobacteria</taxon>
        <taxon>Oceanospirillales</taxon>
        <taxon>Zooshikellaceae</taxon>
        <taxon>Zooshikella</taxon>
    </lineage>
</organism>
<comment type="catalytic activity">
    <reaction evidence="2">
        <text>a nucleoside 2',3'-cyclic phosphate + H2O = a nucleoside 3'-phosphate + H(+)</text>
        <dbReference type="Rhea" id="RHEA:19621"/>
        <dbReference type="ChEBI" id="CHEBI:15377"/>
        <dbReference type="ChEBI" id="CHEBI:15378"/>
        <dbReference type="ChEBI" id="CHEBI:66949"/>
        <dbReference type="ChEBI" id="CHEBI:66954"/>
        <dbReference type="EC" id="3.1.4.16"/>
    </reaction>
</comment>
<dbReference type="PROSITE" id="PS00785">
    <property type="entry name" value="5_NUCLEOTIDASE_1"/>
    <property type="match status" value="1"/>
</dbReference>
<dbReference type="RefSeq" id="WP_094787085.1">
    <property type="nucleotide sequence ID" value="NZ_NDXW01000001.1"/>
</dbReference>
<evidence type="ECO:0000256" key="2">
    <source>
        <dbReference type="ARBA" id="ARBA00001730"/>
    </source>
</evidence>
<dbReference type="InterPro" id="IPR006179">
    <property type="entry name" value="5_nucleotidase/apyrase"/>
</dbReference>
<sequence length="657" mass="72777">MSIHIKAVMSIVALTISSNSFSSAPDATIKLRIIETTDIHANLMDFDYYKGKPSPKIGLTRAATLIKEARQEVKNSVLVDNGDLLQGSPLGDYIASRGLKKGQLHPAYKAMNQLQYDVGNIGNHEFNYGLSFLQESINDAKFPYICANVFHDNGKGQPGKPYFKQYLIKPTTVVDKAGKQHTLNIGYIGFVPPQIMLWDKKNLTGNVVATDIKKTAETLIPEMKQAGADIIIAIPHSGLSTEPYTAMAENSVYYLTQVSGIDAILFGHAHAVFPSKEFSRIPGVDIKQGTINGIPAVMPGRWADHIGIVDLILTQKNKQWQITSKQGSVRGIFNEDKTKQVAPDKQLTKLLAEDHQATLKFVNQPIGQSSDDIYSYLALLQDDPSIQIVNDAQKDYVERYIQGDPDLANIPVLSAAAPFKVGGRKNDPTNFTEVAKGTLTYRNAADLYLYPNTLVALKVTGKHVKAWLECAAGQFNQINPNKTTAQHLINWDNFRTYNFDVIDGVRYQIDVTQPAKYDSSCQLKNAKAQRIYNLTYQGKPITDDQLFLLATNNYRAYGGSFPGTGEEFIAFAAPDENRQVLANYIQQQTKSKGKVTPTADNNWSFKPINNKTPLKILVETSPDPKASTFIKQHSQYPMKPAGKDDIGFAVYEVTLTE</sequence>
<comment type="subcellular location">
    <subcellularLocation>
        <location evidence="4">Periplasm</location>
    </subcellularLocation>
</comment>
<dbReference type="FunFam" id="3.90.780.10:FF:000002">
    <property type="entry name" value="Bifunctional 2',3'-cyclic-nucleotide 2'-phosphodiesterase/3'-nucleotidase"/>
    <property type="match status" value="1"/>
</dbReference>
<evidence type="ECO:0000256" key="16">
    <source>
        <dbReference type="RuleBase" id="RU362119"/>
    </source>
</evidence>
<dbReference type="InterPro" id="IPR029052">
    <property type="entry name" value="Metallo-depent_PP-like"/>
</dbReference>
<dbReference type="Proteomes" id="UP000257039">
    <property type="component" value="Unassembled WGS sequence"/>
</dbReference>
<feature type="domain" description="5'-Nucleotidase C-terminal" evidence="18">
    <location>
        <begin position="366"/>
        <end position="560"/>
    </location>
</feature>
<dbReference type="EMBL" id="NDXW01000001">
    <property type="protein sequence ID" value="RDH43846.1"/>
    <property type="molecule type" value="Genomic_DNA"/>
</dbReference>
<reference evidence="19 20" key="1">
    <citation type="submission" date="2017-04" db="EMBL/GenBank/DDBJ databases">
        <title>Draft genome sequence of Zooshikella ganghwensis VG4 isolated from Red Sea sediments.</title>
        <authorList>
            <person name="Rehman Z."/>
            <person name="Alam I."/>
            <person name="Kamau A."/>
            <person name="Bajic V."/>
            <person name="Leiknes T."/>
        </authorList>
    </citation>
    <scope>NUCLEOTIDE SEQUENCE [LARGE SCALE GENOMIC DNA]</scope>
    <source>
        <strain evidence="19 20">VG4</strain>
    </source>
</reference>
<dbReference type="GO" id="GO:0030288">
    <property type="term" value="C:outer membrane-bounded periplasmic space"/>
    <property type="evidence" value="ECO:0007669"/>
    <property type="project" value="TreeGrafter"/>
</dbReference>
<dbReference type="CDD" id="cd07410">
    <property type="entry name" value="MPP_CpdB_N"/>
    <property type="match status" value="1"/>
</dbReference>
<dbReference type="PANTHER" id="PTHR11575:SF6">
    <property type="entry name" value="2',3'-CYCLIC-NUCLEOTIDE 2'-PHOSPHODIESTERASE_3'-NUCLEOTIDASE"/>
    <property type="match status" value="1"/>
</dbReference>
<evidence type="ECO:0000256" key="14">
    <source>
        <dbReference type="ARBA" id="ARBA00023268"/>
    </source>
</evidence>
<dbReference type="InterPro" id="IPR004843">
    <property type="entry name" value="Calcineurin-like_PHP"/>
</dbReference>
<dbReference type="GO" id="GO:0009166">
    <property type="term" value="P:nucleotide catabolic process"/>
    <property type="evidence" value="ECO:0007669"/>
    <property type="project" value="InterPro"/>
</dbReference>
<dbReference type="EC" id="3.1.4.16" evidence="6"/>
<evidence type="ECO:0000256" key="7">
    <source>
        <dbReference type="ARBA" id="ARBA00012642"/>
    </source>
</evidence>
<dbReference type="InterPro" id="IPR006146">
    <property type="entry name" value="5'-Nucleotdase_CS"/>
</dbReference>
<evidence type="ECO:0000256" key="12">
    <source>
        <dbReference type="ARBA" id="ARBA00022764"/>
    </source>
</evidence>
<dbReference type="InterPro" id="IPR008334">
    <property type="entry name" value="5'-Nucleotdase_C"/>
</dbReference>
<dbReference type="NCBIfam" id="TIGR01390">
    <property type="entry name" value="CycNucDiestase"/>
    <property type="match status" value="1"/>
</dbReference>
<evidence type="ECO:0000259" key="18">
    <source>
        <dbReference type="Pfam" id="PF02872"/>
    </source>
</evidence>
<comment type="cofactor">
    <cofactor evidence="3">
        <name>a divalent metal cation</name>
        <dbReference type="ChEBI" id="CHEBI:60240"/>
    </cofactor>
</comment>
<dbReference type="AlphaFoldDB" id="A0A4P9VLW5"/>
<dbReference type="NCBIfam" id="NF006938">
    <property type="entry name" value="PRK09420.1"/>
    <property type="match status" value="1"/>
</dbReference>
<proteinExistence type="inferred from homology"/>
<dbReference type="Pfam" id="PF00149">
    <property type="entry name" value="Metallophos"/>
    <property type="match status" value="1"/>
</dbReference>
<evidence type="ECO:0000313" key="20">
    <source>
        <dbReference type="Proteomes" id="UP000257039"/>
    </source>
</evidence>
<evidence type="ECO:0000256" key="1">
    <source>
        <dbReference type="ARBA" id="ARBA00000527"/>
    </source>
</evidence>
<evidence type="ECO:0000256" key="5">
    <source>
        <dbReference type="ARBA" id="ARBA00006654"/>
    </source>
</evidence>
<evidence type="ECO:0000256" key="8">
    <source>
        <dbReference type="ARBA" id="ARBA00016420"/>
    </source>
</evidence>
<dbReference type="Pfam" id="PF02872">
    <property type="entry name" value="5_nucleotid_C"/>
    <property type="match status" value="1"/>
</dbReference>
<keyword evidence="12" id="KW-0574">Periplasm</keyword>
<dbReference type="SUPFAM" id="SSF56300">
    <property type="entry name" value="Metallo-dependent phosphatases"/>
    <property type="match status" value="1"/>
</dbReference>
<dbReference type="GO" id="GO:0000166">
    <property type="term" value="F:nucleotide binding"/>
    <property type="evidence" value="ECO:0007669"/>
    <property type="project" value="UniProtKB-KW"/>
</dbReference>
<keyword evidence="13 16" id="KW-0378">Hydrolase</keyword>